<evidence type="ECO:0000256" key="2">
    <source>
        <dbReference type="PROSITE-ProRule" id="PRU00504"/>
    </source>
</evidence>
<dbReference type="InterPro" id="IPR001258">
    <property type="entry name" value="NHL_repeat"/>
</dbReference>
<name>A0A1S3HDH7_LINAN</name>
<dbReference type="Proteomes" id="UP000085678">
    <property type="component" value="Unplaced"/>
</dbReference>
<proteinExistence type="predicted"/>
<dbReference type="GeneID" id="106154325"/>
<dbReference type="GO" id="GO:0061630">
    <property type="term" value="F:ubiquitin protein ligase activity"/>
    <property type="evidence" value="ECO:0007669"/>
    <property type="project" value="TreeGrafter"/>
</dbReference>
<dbReference type="InParanoid" id="A0A1S3HDH7"/>
<dbReference type="OrthoDB" id="6105938at2759"/>
<dbReference type="PANTHER" id="PTHR24104:SF25">
    <property type="entry name" value="PROTEIN LIN-41"/>
    <property type="match status" value="1"/>
</dbReference>
<organism evidence="3 4">
    <name type="scientific">Lingula anatina</name>
    <name type="common">Brachiopod</name>
    <name type="synonym">Lingula unguis</name>
    <dbReference type="NCBI Taxonomy" id="7574"/>
    <lineage>
        <taxon>Eukaryota</taxon>
        <taxon>Metazoa</taxon>
        <taxon>Spiralia</taxon>
        <taxon>Lophotrochozoa</taxon>
        <taxon>Brachiopoda</taxon>
        <taxon>Linguliformea</taxon>
        <taxon>Lingulata</taxon>
        <taxon>Lingulida</taxon>
        <taxon>Linguloidea</taxon>
        <taxon>Lingulidae</taxon>
        <taxon>Lingula</taxon>
    </lineage>
</organism>
<keyword evidence="1" id="KW-0677">Repeat</keyword>
<dbReference type="RefSeq" id="XP_013384097.1">
    <property type="nucleotide sequence ID" value="XM_013528643.1"/>
</dbReference>
<dbReference type="SUPFAM" id="SSF101898">
    <property type="entry name" value="NHL repeat"/>
    <property type="match status" value="1"/>
</dbReference>
<dbReference type="KEGG" id="lak:106154325"/>
<accession>A0A1S3HDH7</accession>
<dbReference type="PROSITE" id="PS51125">
    <property type="entry name" value="NHL"/>
    <property type="match status" value="1"/>
</dbReference>
<dbReference type="CDD" id="cd05819">
    <property type="entry name" value="NHL"/>
    <property type="match status" value="1"/>
</dbReference>
<dbReference type="InterPro" id="IPR011042">
    <property type="entry name" value="6-blade_b-propeller_TolB-like"/>
</dbReference>
<feature type="repeat" description="NHL" evidence="2">
    <location>
        <begin position="238"/>
        <end position="279"/>
    </location>
</feature>
<dbReference type="Gene3D" id="2.120.10.30">
    <property type="entry name" value="TolB, C-terminal domain"/>
    <property type="match status" value="1"/>
</dbReference>
<sequence length="414" mass="46399">MNQDSQIRTGTIKNIKKQAQSLHKLIDQRVETLISEVNSAYDNRKRQREKNKDILELHHISLYSACDFAQELIVNATDSDVMVHAKSLIERLEEMEKTPVPSPDTPTQILYSQGKISTAGLIAMLGQVTVQSQRSLPGEGTNPTPHPHVFLEKAECVHSFSSKLKDDRKIAIHGLAIDMEQMFVVDNENNRTKMFTHAGEFKHNIEISSPFHVAVSQTGQPYITSVNDKYVKVFSTRGQPLATVGQDQLKEPWGITLNKQGHVMICDRGKKCILSFHADSGQLLNTIPLSMCECPEYITVNNVNDNIVISDWGSSCVHVLSPFGNQLYQYGTYCSGVGQMLISQGVCTDRYGHIFIADRDNNRIVALSPQGQFIRYIATHRDGMERPVALAINPADQLMVAERKGNVKTFQYLQ</sequence>
<keyword evidence="3" id="KW-1185">Reference proteome</keyword>
<dbReference type="PANTHER" id="PTHR24104">
    <property type="entry name" value="E3 UBIQUITIN-PROTEIN LIGASE NHLRC1-RELATED"/>
    <property type="match status" value="1"/>
</dbReference>
<dbReference type="GO" id="GO:0043161">
    <property type="term" value="P:proteasome-mediated ubiquitin-dependent protein catabolic process"/>
    <property type="evidence" value="ECO:0007669"/>
    <property type="project" value="TreeGrafter"/>
</dbReference>
<gene>
    <name evidence="4" type="primary">LOC106154325</name>
</gene>
<dbReference type="GO" id="GO:0000209">
    <property type="term" value="P:protein polyubiquitination"/>
    <property type="evidence" value="ECO:0007669"/>
    <property type="project" value="TreeGrafter"/>
</dbReference>
<evidence type="ECO:0000256" key="1">
    <source>
        <dbReference type="ARBA" id="ARBA00022737"/>
    </source>
</evidence>
<evidence type="ECO:0000313" key="3">
    <source>
        <dbReference type="Proteomes" id="UP000085678"/>
    </source>
</evidence>
<protein>
    <submittedName>
        <fullName evidence="4">Tripartite motif-containing protein 3-like</fullName>
    </submittedName>
</protein>
<dbReference type="GO" id="GO:0008270">
    <property type="term" value="F:zinc ion binding"/>
    <property type="evidence" value="ECO:0007669"/>
    <property type="project" value="UniProtKB-KW"/>
</dbReference>
<dbReference type="AlphaFoldDB" id="A0A1S3HDH7"/>
<reference evidence="4" key="1">
    <citation type="submission" date="2025-08" db="UniProtKB">
        <authorList>
            <consortium name="RefSeq"/>
        </authorList>
    </citation>
    <scope>IDENTIFICATION</scope>
    <source>
        <tissue evidence="4">Gonads</tissue>
    </source>
</reference>
<dbReference type="InterPro" id="IPR050952">
    <property type="entry name" value="TRIM-NHL_E3_ligases"/>
</dbReference>
<evidence type="ECO:0000313" key="4">
    <source>
        <dbReference type="RefSeq" id="XP_013384097.1"/>
    </source>
</evidence>